<keyword evidence="4" id="KW-1185">Reference proteome</keyword>
<sequence>FMATNIYSFSFQFAFRCIEQSAGHQMVKDDNFCDMPIIADGRLTRCRIGHFLKQDITNPVVLSLYPSSALNTNYPLKNLKKYKKMEYPVNSLDIAAVSVMKMIATIGSGVPVLVFEIPKNLNSLEAHWRSWVPYYEECTDIRILNHENLAKIDDGSLFAVFPCAQIPAQKHAINPDTFYEIYSKTFIPKIKIKQPSGMTKKEAMAPCVIKVPIADGSEGVKIVTSDQEILEYEEWVKKVGWAGDLVYQELLTDVIADRGVQVYIHKDGSVNLGGFSNQTYSSHSLRNWNGGIFYRTPEEDEINLRMVKFLQPAIKKLHEMGYFGYVCFDVMETRNGELFLIDINPRVSGSNPHMSMMDGMAEKGFPFSMYSESNGFRITVEELISRANCLNKKNDDAVIFILGAQATESGTLKTAISTFATKKDQLLEAKENAFNFFQA</sequence>
<dbReference type="PANTHER" id="PTHR37018">
    <property type="entry name" value="CULTURE SPECIFIC PROTEIN, PUTATIVE (AFU_ORTHOLOGUE AFUA_2G00130)-RELATED"/>
    <property type="match status" value="1"/>
</dbReference>
<gene>
    <name evidence="3" type="ORF">OFUS_LOCUS13349</name>
</gene>
<feature type="non-terminal residue" evidence="3">
    <location>
        <position position="1"/>
    </location>
</feature>
<feature type="domain" description="ATP-grasp" evidence="2">
    <location>
        <begin position="179"/>
        <end position="371"/>
    </location>
</feature>
<dbReference type="Gene3D" id="3.30.470.20">
    <property type="entry name" value="ATP-grasp fold, B domain"/>
    <property type="match status" value="1"/>
</dbReference>
<dbReference type="EMBL" id="CAIIXF020000006">
    <property type="protein sequence ID" value="CAH1787705.1"/>
    <property type="molecule type" value="Genomic_DNA"/>
</dbReference>
<organism evidence="3 4">
    <name type="scientific">Owenia fusiformis</name>
    <name type="common">Polychaete worm</name>
    <dbReference type="NCBI Taxonomy" id="6347"/>
    <lineage>
        <taxon>Eukaryota</taxon>
        <taxon>Metazoa</taxon>
        <taxon>Spiralia</taxon>
        <taxon>Lophotrochozoa</taxon>
        <taxon>Annelida</taxon>
        <taxon>Polychaeta</taxon>
        <taxon>Sedentaria</taxon>
        <taxon>Canalipalpata</taxon>
        <taxon>Sabellida</taxon>
        <taxon>Oweniida</taxon>
        <taxon>Oweniidae</taxon>
        <taxon>Owenia</taxon>
    </lineage>
</organism>
<evidence type="ECO:0000259" key="2">
    <source>
        <dbReference type="PROSITE" id="PS50975"/>
    </source>
</evidence>
<dbReference type="PANTHER" id="PTHR37018:SF1">
    <property type="entry name" value="CULTURE SPECIFIC PROTEIN, PUTATIVE (AFU_ORTHOLOGUE AFUA_2G00130)-RELATED"/>
    <property type="match status" value="1"/>
</dbReference>
<dbReference type="AlphaFoldDB" id="A0A8S4P961"/>
<protein>
    <recommendedName>
        <fullName evidence="2">ATP-grasp domain-containing protein</fullName>
    </recommendedName>
</protein>
<accession>A0A8S4P961</accession>
<dbReference type="SUPFAM" id="SSF56059">
    <property type="entry name" value="Glutathione synthetase ATP-binding domain-like"/>
    <property type="match status" value="1"/>
</dbReference>
<proteinExistence type="predicted"/>
<comment type="caution">
    <text evidence="3">The sequence shown here is derived from an EMBL/GenBank/DDBJ whole genome shotgun (WGS) entry which is preliminary data.</text>
</comment>
<dbReference type="GO" id="GO:0005524">
    <property type="term" value="F:ATP binding"/>
    <property type="evidence" value="ECO:0007669"/>
    <property type="project" value="UniProtKB-UniRule"/>
</dbReference>
<name>A0A8S4P961_OWEFU</name>
<evidence type="ECO:0000313" key="4">
    <source>
        <dbReference type="Proteomes" id="UP000749559"/>
    </source>
</evidence>
<dbReference type="GO" id="GO:0046872">
    <property type="term" value="F:metal ion binding"/>
    <property type="evidence" value="ECO:0007669"/>
    <property type="project" value="InterPro"/>
</dbReference>
<keyword evidence="1" id="KW-0547">Nucleotide-binding</keyword>
<evidence type="ECO:0000313" key="3">
    <source>
        <dbReference type="EMBL" id="CAH1787705.1"/>
    </source>
</evidence>
<dbReference type="InterPro" id="IPR053269">
    <property type="entry name" value="Asp-Met_ligase"/>
</dbReference>
<dbReference type="Proteomes" id="UP000749559">
    <property type="component" value="Unassembled WGS sequence"/>
</dbReference>
<dbReference type="InterPro" id="IPR011761">
    <property type="entry name" value="ATP-grasp"/>
</dbReference>
<keyword evidence="1" id="KW-0067">ATP-binding</keyword>
<reference evidence="3" key="1">
    <citation type="submission" date="2022-03" db="EMBL/GenBank/DDBJ databases">
        <authorList>
            <person name="Martin C."/>
        </authorList>
    </citation>
    <scope>NUCLEOTIDE SEQUENCE</scope>
</reference>
<dbReference type="OrthoDB" id="5946236at2759"/>
<dbReference type="PROSITE" id="PS50975">
    <property type="entry name" value="ATP_GRASP"/>
    <property type="match status" value="1"/>
</dbReference>
<evidence type="ECO:0000256" key="1">
    <source>
        <dbReference type="PROSITE-ProRule" id="PRU00409"/>
    </source>
</evidence>